<proteinExistence type="predicted"/>
<dbReference type="EMBL" id="JBHSNM010000001">
    <property type="protein sequence ID" value="MFC5568761.1"/>
    <property type="molecule type" value="Genomic_DNA"/>
</dbReference>
<evidence type="ECO:0000313" key="1">
    <source>
        <dbReference type="EMBL" id="MFC5568761.1"/>
    </source>
</evidence>
<evidence type="ECO:0000313" key="2">
    <source>
        <dbReference type="Proteomes" id="UP001596036"/>
    </source>
</evidence>
<keyword evidence="2" id="KW-1185">Reference proteome</keyword>
<reference evidence="2" key="1">
    <citation type="journal article" date="2019" name="Int. J. Syst. Evol. Microbiol.">
        <title>The Global Catalogue of Microorganisms (GCM) 10K type strain sequencing project: providing services to taxonomists for standard genome sequencing and annotation.</title>
        <authorList>
            <consortium name="The Broad Institute Genomics Platform"/>
            <consortium name="The Broad Institute Genome Sequencing Center for Infectious Disease"/>
            <person name="Wu L."/>
            <person name="Ma J."/>
        </authorList>
    </citation>
    <scope>NUCLEOTIDE SEQUENCE [LARGE SCALE GENOMIC DNA]</scope>
    <source>
        <strain evidence="2">KACC 11407</strain>
    </source>
</reference>
<name>A0ABW0SIQ4_9GAMM</name>
<gene>
    <name evidence="1" type="ORF">ACFPN1_01615</name>
</gene>
<protein>
    <submittedName>
        <fullName evidence="1">Uncharacterized protein</fullName>
    </submittedName>
</protein>
<sequence>MHPKERRSNKPIPLDPEVLSEGLNDAQLRTLSTLRHFHWTLRFVRRPMFRDPVPVLFDRSNNRYVVIEPDGSVNEHPDITLRDENP</sequence>
<dbReference type="RefSeq" id="WP_386752420.1">
    <property type="nucleotide sequence ID" value="NZ_JBHSNM010000001.1"/>
</dbReference>
<dbReference type="Proteomes" id="UP001596036">
    <property type="component" value="Unassembled WGS sequence"/>
</dbReference>
<accession>A0ABW0SIQ4</accession>
<organism evidence="1 2">
    <name type="scientific">Lysobacter yangpyeongensis</name>
    <dbReference type="NCBI Taxonomy" id="346182"/>
    <lineage>
        <taxon>Bacteria</taxon>
        <taxon>Pseudomonadati</taxon>
        <taxon>Pseudomonadota</taxon>
        <taxon>Gammaproteobacteria</taxon>
        <taxon>Lysobacterales</taxon>
        <taxon>Lysobacteraceae</taxon>
        <taxon>Lysobacter</taxon>
    </lineage>
</organism>
<comment type="caution">
    <text evidence="1">The sequence shown here is derived from an EMBL/GenBank/DDBJ whole genome shotgun (WGS) entry which is preliminary data.</text>
</comment>